<keyword evidence="1" id="KW-0436">Ligase</keyword>
<dbReference type="InterPro" id="IPR013815">
    <property type="entry name" value="ATP_grasp_subdomain_1"/>
</dbReference>
<dbReference type="GO" id="GO:0005524">
    <property type="term" value="F:ATP binding"/>
    <property type="evidence" value="ECO:0007669"/>
    <property type="project" value="UniProtKB-UniRule"/>
</dbReference>
<reference evidence="7 8" key="1">
    <citation type="submission" date="2020-05" db="EMBL/GenBank/DDBJ databases">
        <title>Complete genome sequence of Gemmatimonas greenlandica TET16.</title>
        <authorList>
            <person name="Zeng Y."/>
        </authorList>
    </citation>
    <scope>NUCLEOTIDE SEQUENCE [LARGE SCALE GENOMIC DNA]</scope>
    <source>
        <strain evidence="7 8">TET16</strain>
    </source>
</reference>
<dbReference type="Pfam" id="PF02222">
    <property type="entry name" value="ATP-grasp"/>
    <property type="match status" value="1"/>
</dbReference>
<sequence>MFVIFVCPIFSPAATQMIEAALNVPHVRLGVIAQQPLTALTPNVAARLAAHWQVDDVTNASSLEQAVRALGATHGAIARCFGAYEQLQQPLASVRERLGIPGLSSEAAHNFRDKARMKDALRAAGVPVARHRLIASREDALEFIAEVGFPIVLKPPAGAGAIATQRIRDVASLDAMLANYRATAANPMLAEEFLRGTEYSLETVSVNGEAIWHSLTRYGPTPLDVVENSWIQWTVLLPREIDAAEFDDIRAVGAKALVALGMGTGVSHCEWFRRDDGTIAISEIAARPPGANITTMISRAHDIDFVAAWVRLMINGTFDPPVRRFAVGTAYLRGQGTGQVRTVEGLEAVQEQFGALICDSRLPYPGQHPTGSYEGEGYIIVRHPDTKVVQNALQRIVSSVRVRLG</sequence>
<dbReference type="Gene3D" id="3.30.1490.20">
    <property type="entry name" value="ATP-grasp fold, A domain"/>
    <property type="match status" value="1"/>
</dbReference>
<evidence type="ECO:0000256" key="5">
    <source>
        <dbReference type="PROSITE-ProRule" id="PRU00409"/>
    </source>
</evidence>
<dbReference type="Gene3D" id="3.40.50.20">
    <property type="match status" value="1"/>
</dbReference>
<keyword evidence="4 5" id="KW-0067">ATP-binding</keyword>
<keyword evidence="8" id="KW-1185">Reference proteome</keyword>
<dbReference type="Gene3D" id="3.30.470.20">
    <property type="entry name" value="ATP-grasp fold, B domain"/>
    <property type="match status" value="1"/>
</dbReference>
<evidence type="ECO:0000313" key="8">
    <source>
        <dbReference type="Proteomes" id="UP000500938"/>
    </source>
</evidence>
<dbReference type="SMART" id="SM01209">
    <property type="entry name" value="GARS_A"/>
    <property type="match status" value="1"/>
</dbReference>
<evidence type="ECO:0000256" key="1">
    <source>
        <dbReference type="ARBA" id="ARBA00022598"/>
    </source>
</evidence>
<evidence type="ECO:0000256" key="4">
    <source>
        <dbReference type="ARBA" id="ARBA00022840"/>
    </source>
</evidence>
<evidence type="ECO:0000313" key="7">
    <source>
        <dbReference type="EMBL" id="QJR35184.1"/>
    </source>
</evidence>
<dbReference type="EMBL" id="CP053085">
    <property type="protein sequence ID" value="QJR35184.1"/>
    <property type="molecule type" value="Genomic_DNA"/>
</dbReference>
<dbReference type="InterPro" id="IPR052032">
    <property type="entry name" value="ATP-dep_AA_Ligase"/>
</dbReference>
<dbReference type="KEGG" id="ggr:HKW67_06535"/>
<dbReference type="SUPFAM" id="SSF56059">
    <property type="entry name" value="Glutathione synthetase ATP-binding domain-like"/>
    <property type="match status" value="1"/>
</dbReference>
<dbReference type="AlphaFoldDB" id="A0A6M4IJC4"/>
<gene>
    <name evidence="7" type="ORF">HKW67_06535</name>
</gene>
<evidence type="ECO:0000259" key="6">
    <source>
        <dbReference type="PROSITE" id="PS50975"/>
    </source>
</evidence>
<dbReference type="GO" id="GO:0046872">
    <property type="term" value="F:metal ion binding"/>
    <property type="evidence" value="ECO:0007669"/>
    <property type="project" value="InterPro"/>
</dbReference>
<dbReference type="RefSeq" id="WP_171224613.1">
    <property type="nucleotide sequence ID" value="NZ_CP053085.1"/>
</dbReference>
<dbReference type="PANTHER" id="PTHR43585:SF2">
    <property type="entry name" value="ATP-GRASP ENZYME FSQD"/>
    <property type="match status" value="1"/>
</dbReference>
<keyword evidence="2 5" id="KW-0547">Nucleotide-binding</keyword>
<accession>A0A6M4IJC4</accession>
<dbReference type="GO" id="GO:0016874">
    <property type="term" value="F:ligase activity"/>
    <property type="evidence" value="ECO:0007669"/>
    <property type="project" value="UniProtKB-KW"/>
</dbReference>
<organism evidence="7 8">
    <name type="scientific">Gemmatimonas groenlandica</name>
    <dbReference type="NCBI Taxonomy" id="2732249"/>
    <lineage>
        <taxon>Bacteria</taxon>
        <taxon>Pseudomonadati</taxon>
        <taxon>Gemmatimonadota</taxon>
        <taxon>Gemmatimonadia</taxon>
        <taxon>Gemmatimonadales</taxon>
        <taxon>Gemmatimonadaceae</taxon>
        <taxon>Gemmatimonas</taxon>
    </lineage>
</organism>
<dbReference type="InterPro" id="IPR011761">
    <property type="entry name" value="ATP-grasp"/>
</dbReference>
<proteinExistence type="predicted"/>
<feature type="domain" description="ATP-grasp" evidence="6">
    <location>
        <begin position="118"/>
        <end position="314"/>
    </location>
</feature>
<dbReference type="PROSITE" id="PS50975">
    <property type="entry name" value="ATP_GRASP"/>
    <property type="match status" value="1"/>
</dbReference>
<dbReference type="GO" id="GO:0006164">
    <property type="term" value="P:purine nucleotide biosynthetic process"/>
    <property type="evidence" value="ECO:0007669"/>
    <property type="project" value="UniProtKB-KW"/>
</dbReference>
<keyword evidence="3" id="KW-0658">Purine biosynthesis</keyword>
<dbReference type="Proteomes" id="UP000500938">
    <property type="component" value="Chromosome"/>
</dbReference>
<protein>
    <submittedName>
        <fullName evidence="7">ATP-grasp domain-containing protein</fullName>
    </submittedName>
</protein>
<evidence type="ECO:0000256" key="3">
    <source>
        <dbReference type="ARBA" id="ARBA00022755"/>
    </source>
</evidence>
<name>A0A6M4IJC4_9BACT</name>
<evidence type="ECO:0000256" key="2">
    <source>
        <dbReference type="ARBA" id="ARBA00022741"/>
    </source>
</evidence>
<dbReference type="PANTHER" id="PTHR43585">
    <property type="entry name" value="FUMIPYRROLE BIOSYNTHESIS PROTEIN C"/>
    <property type="match status" value="1"/>
</dbReference>
<dbReference type="InterPro" id="IPR003135">
    <property type="entry name" value="ATP-grasp_carboxylate-amine"/>
</dbReference>